<sequence length="196" mass="22359">MRKLGIDEWLVRAVRAMYRDAFSKVRVGNEYSEEFRVQAGVHQGVGRNSIRCTQCKLWTHKRCNNIKGRLTRKLVFVCGRCSGAINTENMQKTTSVTFQGEKLEVVDSFRYLGDKVSSGGSCTESIATRIRIAWAKFRELLPLLATKGLSLRVKGRLYDACVRTAMLHDSETWAVSAEDMRKLARNEVSMLRWMSN</sequence>
<dbReference type="EMBL" id="KQ416864">
    <property type="protein sequence ID" value="KOF94848.1"/>
    <property type="molecule type" value="Genomic_DNA"/>
</dbReference>
<evidence type="ECO:0008006" key="2">
    <source>
        <dbReference type="Google" id="ProtNLM"/>
    </source>
</evidence>
<dbReference type="Gene3D" id="3.30.40.10">
    <property type="entry name" value="Zinc/RING finger domain, C3HC4 (zinc finger)"/>
    <property type="match status" value="1"/>
</dbReference>
<reference evidence="1" key="1">
    <citation type="submission" date="2015-07" db="EMBL/GenBank/DDBJ databases">
        <title>MeaNS - Measles Nucleotide Surveillance Program.</title>
        <authorList>
            <person name="Tran T."/>
            <person name="Druce J."/>
        </authorList>
    </citation>
    <scope>NUCLEOTIDE SEQUENCE</scope>
    <source>
        <strain evidence="1">UCB-OBI-ISO-001</strain>
        <tissue evidence="1">Gonad</tissue>
    </source>
</reference>
<feature type="non-terminal residue" evidence="1">
    <location>
        <position position="196"/>
    </location>
</feature>
<dbReference type="PANTHER" id="PTHR47027">
    <property type="entry name" value="REVERSE TRANSCRIPTASE DOMAIN-CONTAINING PROTEIN"/>
    <property type="match status" value="1"/>
</dbReference>
<proteinExistence type="predicted"/>
<dbReference type="InterPro" id="IPR011011">
    <property type="entry name" value="Znf_FYVE_PHD"/>
</dbReference>
<dbReference type="AlphaFoldDB" id="A0A0L8I007"/>
<dbReference type="SUPFAM" id="SSF57903">
    <property type="entry name" value="FYVE/PHD zinc finger"/>
    <property type="match status" value="1"/>
</dbReference>
<accession>A0A0L8I007</accession>
<gene>
    <name evidence="1" type="ORF">OCBIM_22000492mg</name>
</gene>
<protein>
    <recommendedName>
        <fullName evidence="2">Zinc finger PHD-type domain-containing protein</fullName>
    </recommendedName>
</protein>
<organism evidence="1">
    <name type="scientific">Octopus bimaculoides</name>
    <name type="common">California two-spotted octopus</name>
    <dbReference type="NCBI Taxonomy" id="37653"/>
    <lineage>
        <taxon>Eukaryota</taxon>
        <taxon>Metazoa</taxon>
        <taxon>Spiralia</taxon>
        <taxon>Lophotrochozoa</taxon>
        <taxon>Mollusca</taxon>
        <taxon>Cephalopoda</taxon>
        <taxon>Coleoidea</taxon>
        <taxon>Octopodiformes</taxon>
        <taxon>Octopoda</taxon>
        <taxon>Incirrata</taxon>
        <taxon>Octopodidae</taxon>
        <taxon>Octopus</taxon>
    </lineage>
</organism>
<evidence type="ECO:0000313" key="1">
    <source>
        <dbReference type="EMBL" id="KOF94848.1"/>
    </source>
</evidence>
<dbReference type="InterPro" id="IPR013083">
    <property type="entry name" value="Znf_RING/FYVE/PHD"/>
</dbReference>
<dbReference type="PANTHER" id="PTHR47027:SF28">
    <property type="entry name" value="ENDONUCLEASE-REVERSE TRANSCRIPTASE"/>
    <property type="match status" value="1"/>
</dbReference>
<name>A0A0L8I007_OCTBM</name>